<feature type="transmembrane region" description="Helical" evidence="6">
    <location>
        <begin position="150"/>
        <end position="171"/>
    </location>
</feature>
<dbReference type="PANTHER" id="PTHR30250">
    <property type="entry name" value="PST FAMILY PREDICTED COLANIC ACID TRANSPORTER"/>
    <property type="match status" value="1"/>
</dbReference>
<dbReference type="Proteomes" id="UP000197068">
    <property type="component" value="Unassembled WGS sequence"/>
</dbReference>
<keyword evidence="3 6" id="KW-0812">Transmembrane</keyword>
<dbReference type="EMBL" id="BDQM01000033">
    <property type="protein sequence ID" value="GAW97409.1"/>
    <property type="molecule type" value="Genomic_DNA"/>
</dbReference>
<keyword evidence="5 6" id="KW-0472">Membrane</keyword>
<name>A0ABQ0MYP3_9GAMM</name>
<evidence type="ECO:0000256" key="4">
    <source>
        <dbReference type="ARBA" id="ARBA00022989"/>
    </source>
</evidence>
<evidence type="ECO:0000256" key="6">
    <source>
        <dbReference type="SAM" id="Phobius"/>
    </source>
</evidence>
<dbReference type="PANTHER" id="PTHR30250:SF11">
    <property type="entry name" value="O-ANTIGEN TRANSPORTER-RELATED"/>
    <property type="match status" value="1"/>
</dbReference>
<evidence type="ECO:0000256" key="5">
    <source>
        <dbReference type="ARBA" id="ARBA00023136"/>
    </source>
</evidence>
<keyword evidence="4 6" id="KW-1133">Transmembrane helix</keyword>
<feature type="transmembrane region" description="Helical" evidence="6">
    <location>
        <begin position="84"/>
        <end position="103"/>
    </location>
</feature>
<proteinExistence type="predicted"/>
<organism evidence="7 8">
    <name type="scientific">Colwellia marinimaniae</name>
    <dbReference type="NCBI Taxonomy" id="1513592"/>
    <lineage>
        <taxon>Bacteria</taxon>
        <taxon>Pseudomonadati</taxon>
        <taxon>Pseudomonadota</taxon>
        <taxon>Gammaproteobacteria</taxon>
        <taxon>Alteromonadales</taxon>
        <taxon>Colwelliaceae</taxon>
        <taxon>Colwellia</taxon>
    </lineage>
</organism>
<comment type="caution">
    <text evidence="7">The sequence shown here is derived from an EMBL/GenBank/DDBJ whole genome shotgun (WGS) entry which is preliminary data.</text>
</comment>
<dbReference type="Pfam" id="PF13440">
    <property type="entry name" value="Polysacc_synt_3"/>
    <property type="match status" value="1"/>
</dbReference>
<dbReference type="RefSeq" id="WP_057180480.1">
    <property type="nucleotide sequence ID" value="NZ_BDQM01000033.1"/>
</dbReference>
<comment type="subcellular location">
    <subcellularLocation>
        <location evidence="1">Cell membrane</location>
        <topology evidence="1">Multi-pass membrane protein</topology>
    </subcellularLocation>
</comment>
<evidence type="ECO:0000256" key="1">
    <source>
        <dbReference type="ARBA" id="ARBA00004651"/>
    </source>
</evidence>
<feature type="transmembrane region" description="Helical" evidence="6">
    <location>
        <begin position="212"/>
        <end position="232"/>
    </location>
</feature>
<keyword evidence="8" id="KW-1185">Reference proteome</keyword>
<reference evidence="7 8" key="1">
    <citation type="submission" date="2017-06" db="EMBL/GenBank/DDBJ databases">
        <title>Whole Genome Sequences of Colwellia marinimaniae MTCD1.</title>
        <authorList>
            <person name="Kusumoto H."/>
            <person name="Inoue M."/>
            <person name="Tanikawa K."/>
            <person name="Maeji H."/>
            <person name="Cameron J.H."/>
            <person name="Bartlett D.H."/>
        </authorList>
    </citation>
    <scope>NUCLEOTIDE SEQUENCE [LARGE SCALE GENOMIC DNA]</scope>
    <source>
        <strain evidence="7 8">MTCD1</strain>
    </source>
</reference>
<sequence>MNISRYKNLLNQSALYGLSIFLMKGISLLMLPVYTHYLTPEDYGRLEVLVVFSNVVSIILGFGLVEALYRFVGLADGIEKKQRHAAECLFIAGIIAILSYAFFHFYSKDLALFLPGIITENELYLLGIALCVGGLINIPLAWLRITDRAGLFFCISMLKVVLQVTLTFYWLVNGWGITSILAAGAVSAVIVALILSVIQLKETKISFSLQQMSNILSYAGPIFIGGVATFTLSGMDRWLLADHFGATEIATYAIAIKFALVPTLLIQPFTLWWFPKRFSLLKEHNGKVLNAHFAVLGAIISVLICGVIGLLGPVLIQWLTPVSYHAAIGILPWLLLCTLLKMLADLLNLGCFVEKSSKVQMNINLVASGFGGLLLIILVPLFMIKGALAALIIANAIRMALFYYFSQRQVYLPYKLGYLFSAISAAFVVTCIGQIN</sequence>
<evidence type="ECO:0000313" key="8">
    <source>
        <dbReference type="Proteomes" id="UP000197068"/>
    </source>
</evidence>
<feature type="transmembrane region" description="Helical" evidence="6">
    <location>
        <begin position="295"/>
        <end position="316"/>
    </location>
</feature>
<feature type="transmembrane region" description="Helical" evidence="6">
    <location>
        <begin position="363"/>
        <end position="382"/>
    </location>
</feature>
<feature type="transmembrane region" description="Helical" evidence="6">
    <location>
        <begin position="177"/>
        <end position="200"/>
    </location>
</feature>
<feature type="transmembrane region" description="Helical" evidence="6">
    <location>
        <begin position="388"/>
        <end position="405"/>
    </location>
</feature>
<dbReference type="InterPro" id="IPR050833">
    <property type="entry name" value="Poly_Biosynth_Transport"/>
</dbReference>
<feature type="transmembrane region" description="Helical" evidence="6">
    <location>
        <begin position="252"/>
        <end position="274"/>
    </location>
</feature>
<evidence type="ECO:0000256" key="2">
    <source>
        <dbReference type="ARBA" id="ARBA00022475"/>
    </source>
</evidence>
<feature type="transmembrane region" description="Helical" evidence="6">
    <location>
        <begin position="123"/>
        <end position="143"/>
    </location>
</feature>
<feature type="transmembrane region" description="Helical" evidence="6">
    <location>
        <begin position="417"/>
        <end position="435"/>
    </location>
</feature>
<feature type="transmembrane region" description="Helical" evidence="6">
    <location>
        <begin position="14"/>
        <end position="37"/>
    </location>
</feature>
<accession>A0ABQ0MYP3</accession>
<protein>
    <submittedName>
        <fullName evidence="7">Sugar translocase</fullName>
    </submittedName>
</protein>
<evidence type="ECO:0000313" key="7">
    <source>
        <dbReference type="EMBL" id="GAW97409.1"/>
    </source>
</evidence>
<evidence type="ECO:0000256" key="3">
    <source>
        <dbReference type="ARBA" id="ARBA00022692"/>
    </source>
</evidence>
<gene>
    <name evidence="7" type="primary">sypK</name>
    <name evidence="7" type="ORF">MTCD1_03036</name>
</gene>
<feature type="transmembrane region" description="Helical" evidence="6">
    <location>
        <begin position="49"/>
        <end position="72"/>
    </location>
</feature>
<feature type="transmembrane region" description="Helical" evidence="6">
    <location>
        <begin position="322"/>
        <end position="343"/>
    </location>
</feature>
<keyword evidence="2" id="KW-1003">Cell membrane</keyword>